<keyword evidence="1" id="KW-0812">Transmembrane</keyword>
<dbReference type="Proteomes" id="UP001374579">
    <property type="component" value="Unassembled WGS sequence"/>
</dbReference>
<keyword evidence="1" id="KW-0472">Membrane</keyword>
<dbReference type="EMBL" id="JBAMIC010000021">
    <property type="protein sequence ID" value="KAK7093048.1"/>
    <property type="molecule type" value="Genomic_DNA"/>
</dbReference>
<keyword evidence="1" id="KW-1133">Transmembrane helix</keyword>
<feature type="transmembrane region" description="Helical" evidence="1">
    <location>
        <begin position="25"/>
        <end position="47"/>
    </location>
</feature>
<sequence>MAVLFQGFADLWTLRLIRCTDPTNYVITVLLTSVSVVVATAGSTANVRPKRVHGVLRYRGGLHAVVLKVQNQQQYYCNHDCQPSLHLWKVRPTSDTPCLKTGIRTKGFTPAYVTVSEQQQATKSGCPGSPGL</sequence>
<evidence type="ECO:0000256" key="1">
    <source>
        <dbReference type="SAM" id="Phobius"/>
    </source>
</evidence>
<evidence type="ECO:0000313" key="3">
    <source>
        <dbReference type="Proteomes" id="UP001374579"/>
    </source>
</evidence>
<organism evidence="2 3">
    <name type="scientific">Littorina saxatilis</name>
    <dbReference type="NCBI Taxonomy" id="31220"/>
    <lineage>
        <taxon>Eukaryota</taxon>
        <taxon>Metazoa</taxon>
        <taxon>Spiralia</taxon>
        <taxon>Lophotrochozoa</taxon>
        <taxon>Mollusca</taxon>
        <taxon>Gastropoda</taxon>
        <taxon>Caenogastropoda</taxon>
        <taxon>Littorinimorpha</taxon>
        <taxon>Littorinoidea</taxon>
        <taxon>Littorinidae</taxon>
        <taxon>Littorina</taxon>
    </lineage>
</organism>
<name>A0AAN9G2K6_9CAEN</name>
<accession>A0AAN9G2K6</accession>
<comment type="caution">
    <text evidence="2">The sequence shown here is derived from an EMBL/GenBank/DDBJ whole genome shotgun (WGS) entry which is preliminary data.</text>
</comment>
<reference evidence="2 3" key="1">
    <citation type="submission" date="2024-02" db="EMBL/GenBank/DDBJ databases">
        <title>Chromosome-scale genome assembly of the rough periwinkle Littorina saxatilis.</title>
        <authorList>
            <person name="De Jode A."/>
            <person name="Faria R."/>
            <person name="Formenti G."/>
            <person name="Sims Y."/>
            <person name="Smith T.P."/>
            <person name="Tracey A."/>
            <person name="Wood J.M.D."/>
            <person name="Zagrodzka Z.B."/>
            <person name="Johannesson K."/>
            <person name="Butlin R.K."/>
            <person name="Leder E.H."/>
        </authorList>
    </citation>
    <scope>NUCLEOTIDE SEQUENCE [LARGE SCALE GENOMIC DNA]</scope>
    <source>
        <strain evidence="2">Snail1</strain>
        <tissue evidence="2">Muscle</tissue>
    </source>
</reference>
<keyword evidence="3" id="KW-1185">Reference proteome</keyword>
<evidence type="ECO:0000313" key="2">
    <source>
        <dbReference type="EMBL" id="KAK7093048.1"/>
    </source>
</evidence>
<protein>
    <submittedName>
        <fullName evidence="2">Uncharacterized protein</fullName>
    </submittedName>
</protein>
<gene>
    <name evidence="2" type="ORF">V1264_008704</name>
</gene>
<proteinExistence type="predicted"/>
<dbReference type="AlphaFoldDB" id="A0AAN9G2K6"/>